<feature type="repeat" description="PPR" evidence="3">
    <location>
        <begin position="439"/>
        <end position="473"/>
    </location>
</feature>
<dbReference type="InterPro" id="IPR050667">
    <property type="entry name" value="PPR-containing_protein"/>
</dbReference>
<feature type="repeat" description="PPR" evidence="3">
    <location>
        <begin position="299"/>
        <end position="333"/>
    </location>
</feature>
<dbReference type="Pfam" id="PF13041">
    <property type="entry name" value="PPR_2"/>
    <property type="match status" value="1"/>
</dbReference>
<dbReference type="PANTHER" id="PTHR47939:SF5">
    <property type="entry name" value="PENTACOTRIPEPTIDE-REPEAT REGION OF PRORP DOMAIN-CONTAINING PROTEIN"/>
    <property type="match status" value="1"/>
</dbReference>
<comment type="similarity">
    <text evidence="1">Belongs to the PPR family. P subfamily.</text>
</comment>
<protein>
    <recommendedName>
        <fullName evidence="7">Pentatricopeptide repeat-containing protein</fullName>
    </recommendedName>
</protein>
<dbReference type="InterPro" id="IPR011990">
    <property type="entry name" value="TPR-like_helical_dom_sf"/>
</dbReference>
<feature type="repeat" description="PPR" evidence="3">
    <location>
        <begin position="372"/>
        <end position="406"/>
    </location>
</feature>
<dbReference type="Gene3D" id="1.25.40.10">
    <property type="entry name" value="Tetratricopeptide repeat domain"/>
    <property type="match status" value="3"/>
</dbReference>
<evidence type="ECO:0000313" key="5">
    <source>
        <dbReference type="EMBL" id="KAI0491475.1"/>
    </source>
</evidence>
<comment type="caution">
    <text evidence="5">The sequence shown here is derived from an EMBL/GenBank/DDBJ whole genome shotgun (WGS) entry which is preliminary data.</text>
</comment>
<feature type="repeat" description="PPR" evidence="3">
    <location>
        <begin position="509"/>
        <end position="543"/>
    </location>
</feature>
<dbReference type="EMBL" id="JAGYWB010000018">
    <property type="protein sequence ID" value="KAI0491475.1"/>
    <property type="molecule type" value="Genomic_DNA"/>
</dbReference>
<feature type="repeat" description="PPR" evidence="3">
    <location>
        <begin position="264"/>
        <end position="298"/>
    </location>
</feature>
<dbReference type="Proteomes" id="UP000829196">
    <property type="component" value="Unassembled WGS sequence"/>
</dbReference>
<evidence type="ECO:0000313" key="6">
    <source>
        <dbReference type="Proteomes" id="UP000829196"/>
    </source>
</evidence>
<evidence type="ECO:0000256" key="4">
    <source>
        <dbReference type="SAM" id="MobiDB-lite"/>
    </source>
</evidence>
<evidence type="ECO:0000256" key="3">
    <source>
        <dbReference type="PROSITE-ProRule" id="PRU00708"/>
    </source>
</evidence>
<feature type="repeat" description="PPR" evidence="3">
    <location>
        <begin position="579"/>
        <end position="613"/>
    </location>
</feature>
<dbReference type="PANTHER" id="PTHR47939">
    <property type="entry name" value="MEMBRANE-ASSOCIATED SALT-INDUCIBLE PROTEIN-LIKE"/>
    <property type="match status" value="1"/>
</dbReference>
<dbReference type="InterPro" id="IPR002885">
    <property type="entry name" value="PPR_rpt"/>
</dbReference>
<dbReference type="SUPFAM" id="SSF48452">
    <property type="entry name" value="TPR-like"/>
    <property type="match status" value="1"/>
</dbReference>
<name>A0A8T3AAV0_DENNO</name>
<dbReference type="AlphaFoldDB" id="A0A8T3AAV0"/>
<feature type="repeat" description="PPR" evidence="3">
    <location>
        <begin position="544"/>
        <end position="578"/>
    </location>
</feature>
<keyword evidence="2" id="KW-0677">Repeat</keyword>
<dbReference type="Pfam" id="PF13812">
    <property type="entry name" value="PPR_3"/>
    <property type="match status" value="3"/>
</dbReference>
<feature type="repeat" description="PPR" evidence="3">
    <location>
        <begin position="474"/>
        <end position="508"/>
    </location>
</feature>
<gene>
    <name evidence="5" type="ORF">KFK09_025735</name>
</gene>
<evidence type="ECO:0000256" key="2">
    <source>
        <dbReference type="ARBA" id="ARBA00022737"/>
    </source>
</evidence>
<accession>A0A8T3AAV0</accession>
<dbReference type="OrthoDB" id="185373at2759"/>
<dbReference type="NCBIfam" id="TIGR00756">
    <property type="entry name" value="PPR"/>
    <property type="match status" value="8"/>
</dbReference>
<reference evidence="5" key="1">
    <citation type="journal article" date="2022" name="Front. Genet.">
        <title>Chromosome-Scale Assembly of the Dendrobium nobile Genome Provides Insights Into the Molecular Mechanism of the Biosynthesis of the Medicinal Active Ingredient of Dendrobium.</title>
        <authorList>
            <person name="Xu Q."/>
            <person name="Niu S.-C."/>
            <person name="Li K.-L."/>
            <person name="Zheng P.-J."/>
            <person name="Zhang X.-J."/>
            <person name="Jia Y."/>
            <person name="Liu Y."/>
            <person name="Niu Y.-X."/>
            <person name="Yu L.-H."/>
            <person name="Chen D.-F."/>
            <person name="Zhang G.-Q."/>
        </authorList>
    </citation>
    <scope>NUCLEOTIDE SEQUENCE</scope>
    <source>
        <tissue evidence="5">Leaf</tissue>
    </source>
</reference>
<sequence>MTLYAPVTDAFHHPDPTSSDDDGSNPGTDTSYIIADGILQSNAHRQSREAIPFNPTQDSSIHLQCAPPEPVGPPLACLKSNVAACSNSNDTVTTPDQLRPHVIARSIPLPLLCGTNEGSYGYSENNALEELAVEAAKQIERQLVDHGNGEIELNANYIVCTEDVLIAGVKMPGINFSDKADPTQCSQTNRRNVTEGSDTKFVGLGIPMASLVFCASSVRPCNPLRHDGWNDPYLMRLEEVVQKLDTVPAEILEWLRSQHWWEFSEMDFLMLITAYGQTGNFNRAERVLKYMNKKGYTPSVISHTALMEVYGRAGQCSKAEGIFHRMKSSGPEPSPLTYQIILKTFVEANKFEEAEAIFQNLLNEERASFKPDQKMFHMMIYMYRKAGNYNQARNIFSQMAEKGIPQSAVTFNSLMSFETSYKEVSSIYDQMQRSGIRPDAVSYTLLISAYGKVRREDEALAVFEEMVNAGVRPTRKAYNVLLDAFAISGMLQEAKTVFKSMRRDKVSPDLCSYATMISAYVNASNMDGAEKLFRRLKEDSLKPNVIVYGTLMKGYVKTNNIERVMRVYERMRMQGVESNQAIYTIIMDSYGKNSDFESTVVWFKEIRRGGLSPDQKAKNILFSLAKTPEEQEEANELVINEGSNLCEIMSSKSNKVDDGNGAERIGDFFI</sequence>
<evidence type="ECO:0008006" key="7">
    <source>
        <dbReference type="Google" id="ProtNLM"/>
    </source>
</evidence>
<feature type="region of interest" description="Disordered" evidence="4">
    <location>
        <begin position="1"/>
        <end position="30"/>
    </location>
</feature>
<dbReference type="PROSITE" id="PS51375">
    <property type="entry name" value="PPR"/>
    <property type="match status" value="8"/>
</dbReference>
<keyword evidence="6" id="KW-1185">Reference proteome</keyword>
<dbReference type="Pfam" id="PF01535">
    <property type="entry name" value="PPR"/>
    <property type="match status" value="1"/>
</dbReference>
<organism evidence="5 6">
    <name type="scientific">Dendrobium nobile</name>
    <name type="common">Orchid</name>
    <dbReference type="NCBI Taxonomy" id="94219"/>
    <lineage>
        <taxon>Eukaryota</taxon>
        <taxon>Viridiplantae</taxon>
        <taxon>Streptophyta</taxon>
        <taxon>Embryophyta</taxon>
        <taxon>Tracheophyta</taxon>
        <taxon>Spermatophyta</taxon>
        <taxon>Magnoliopsida</taxon>
        <taxon>Liliopsida</taxon>
        <taxon>Asparagales</taxon>
        <taxon>Orchidaceae</taxon>
        <taxon>Epidendroideae</taxon>
        <taxon>Malaxideae</taxon>
        <taxon>Dendrobiinae</taxon>
        <taxon>Dendrobium</taxon>
    </lineage>
</organism>
<dbReference type="SMR" id="A0A8T3AAV0"/>
<evidence type="ECO:0000256" key="1">
    <source>
        <dbReference type="ARBA" id="ARBA00007626"/>
    </source>
</evidence>
<proteinExistence type="inferred from homology"/>